<evidence type="ECO:0000313" key="2">
    <source>
        <dbReference type="EMBL" id="PIO31872.1"/>
    </source>
</evidence>
<gene>
    <name evidence="2" type="ORF">AB205_0068550</name>
</gene>
<feature type="transmembrane region" description="Helical" evidence="1">
    <location>
        <begin position="53"/>
        <end position="70"/>
    </location>
</feature>
<keyword evidence="3" id="KW-1185">Reference proteome</keyword>
<evidence type="ECO:0000313" key="3">
    <source>
        <dbReference type="Proteomes" id="UP000228934"/>
    </source>
</evidence>
<name>A0A2G9RVI1_AQUCT</name>
<proteinExistence type="predicted"/>
<keyword evidence="1" id="KW-1133">Transmembrane helix</keyword>
<protein>
    <submittedName>
        <fullName evidence="2">Uncharacterized protein</fullName>
    </submittedName>
</protein>
<organism evidence="2 3">
    <name type="scientific">Aquarana catesbeiana</name>
    <name type="common">American bullfrog</name>
    <name type="synonym">Rana catesbeiana</name>
    <dbReference type="NCBI Taxonomy" id="8400"/>
    <lineage>
        <taxon>Eukaryota</taxon>
        <taxon>Metazoa</taxon>
        <taxon>Chordata</taxon>
        <taxon>Craniata</taxon>
        <taxon>Vertebrata</taxon>
        <taxon>Euteleostomi</taxon>
        <taxon>Amphibia</taxon>
        <taxon>Batrachia</taxon>
        <taxon>Anura</taxon>
        <taxon>Neobatrachia</taxon>
        <taxon>Ranoidea</taxon>
        <taxon>Ranidae</taxon>
        <taxon>Aquarana</taxon>
    </lineage>
</organism>
<dbReference type="Proteomes" id="UP000228934">
    <property type="component" value="Unassembled WGS sequence"/>
</dbReference>
<sequence length="98" mass="12132">MANKDFFLCITWQKMLKTVCFSWLTGRYLTFGHWITNIDCTFILQRSESPERALFCFYLCLFLFFYWVYFNYKSQFHIFKDMVVVYSYVYIYFGDMLL</sequence>
<evidence type="ECO:0000256" key="1">
    <source>
        <dbReference type="SAM" id="Phobius"/>
    </source>
</evidence>
<reference evidence="3" key="1">
    <citation type="journal article" date="2017" name="Nat. Commun.">
        <title>The North American bullfrog draft genome provides insight into hormonal regulation of long noncoding RNA.</title>
        <authorList>
            <person name="Hammond S.A."/>
            <person name="Warren R.L."/>
            <person name="Vandervalk B.P."/>
            <person name="Kucuk E."/>
            <person name="Khan H."/>
            <person name="Gibb E.A."/>
            <person name="Pandoh P."/>
            <person name="Kirk H."/>
            <person name="Zhao Y."/>
            <person name="Jones M."/>
            <person name="Mungall A.J."/>
            <person name="Coope R."/>
            <person name="Pleasance S."/>
            <person name="Moore R.A."/>
            <person name="Holt R.A."/>
            <person name="Round J.M."/>
            <person name="Ohora S."/>
            <person name="Walle B.V."/>
            <person name="Veldhoen N."/>
            <person name="Helbing C.C."/>
            <person name="Birol I."/>
        </authorList>
    </citation>
    <scope>NUCLEOTIDE SEQUENCE [LARGE SCALE GENOMIC DNA]</scope>
</reference>
<dbReference type="EMBL" id="KV931875">
    <property type="protein sequence ID" value="PIO31872.1"/>
    <property type="molecule type" value="Genomic_DNA"/>
</dbReference>
<keyword evidence="1" id="KW-0472">Membrane</keyword>
<accession>A0A2G9RVI1</accession>
<keyword evidence="1" id="KW-0812">Transmembrane</keyword>
<dbReference type="AlphaFoldDB" id="A0A2G9RVI1"/>